<dbReference type="OrthoDB" id="241108at2157"/>
<feature type="compositionally biased region" description="Basic and acidic residues" evidence="1">
    <location>
        <begin position="422"/>
        <end position="456"/>
    </location>
</feature>
<name>A0A1G7KXE7_9EURY</name>
<evidence type="ECO:0000256" key="1">
    <source>
        <dbReference type="SAM" id="MobiDB-lite"/>
    </source>
</evidence>
<reference evidence="4" key="1">
    <citation type="submission" date="2016-10" db="EMBL/GenBank/DDBJ databases">
        <authorList>
            <person name="Varghese N."/>
            <person name="Submissions S."/>
        </authorList>
    </citation>
    <scope>NUCLEOTIDE SEQUENCE [LARGE SCALE GENOMIC DNA]</scope>
    <source>
        <strain evidence="4">IBRC-M 10760</strain>
    </source>
</reference>
<feature type="region of interest" description="Disordered" evidence="1">
    <location>
        <begin position="45"/>
        <end position="84"/>
    </location>
</feature>
<feature type="transmembrane region" description="Helical" evidence="2">
    <location>
        <begin position="166"/>
        <end position="187"/>
    </location>
</feature>
<keyword evidence="2" id="KW-0472">Membrane</keyword>
<feature type="compositionally biased region" description="Gly residues" evidence="1">
    <location>
        <begin position="75"/>
        <end position="84"/>
    </location>
</feature>
<protein>
    <recommendedName>
        <fullName evidence="5">TrbL/VirB6 plasmid conjugal transfer protein</fullName>
    </recommendedName>
</protein>
<dbReference type="STRING" id="660518.SAMN05216218_10668"/>
<dbReference type="Proteomes" id="UP000199076">
    <property type="component" value="Unassembled WGS sequence"/>
</dbReference>
<gene>
    <name evidence="3" type="ORF">SAMN05216218_10668</name>
</gene>
<dbReference type="RefSeq" id="WP_092690953.1">
    <property type="nucleotide sequence ID" value="NZ_FNBK01000006.1"/>
</dbReference>
<proteinExistence type="predicted"/>
<evidence type="ECO:0000256" key="2">
    <source>
        <dbReference type="SAM" id="Phobius"/>
    </source>
</evidence>
<evidence type="ECO:0000313" key="3">
    <source>
        <dbReference type="EMBL" id="SDF41756.1"/>
    </source>
</evidence>
<dbReference type="InterPro" id="IPR045782">
    <property type="entry name" value="TrbL_3"/>
</dbReference>
<keyword evidence="2" id="KW-0812">Transmembrane</keyword>
<feature type="region of interest" description="Disordered" evidence="1">
    <location>
        <begin position="388"/>
        <end position="456"/>
    </location>
</feature>
<keyword evidence="2" id="KW-1133">Transmembrane helix</keyword>
<feature type="compositionally biased region" description="Polar residues" evidence="1">
    <location>
        <begin position="45"/>
        <end position="60"/>
    </location>
</feature>
<dbReference type="AlphaFoldDB" id="A0A1G7KXE7"/>
<evidence type="ECO:0008006" key="5">
    <source>
        <dbReference type="Google" id="ProtNLM"/>
    </source>
</evidence>
<keyword evidence="4" id="KW-1185">Reference proteome</keyword>
<organism evidence="3 4">
    <name type="scientific">Halorientalis regularis</name>
    <dbReference type="NCBI Taxonomy" id="660518"/>
    <lineage>
        <taxon>Archaea</taxon>
        <taxon>Methanobacteriati</taxon>
        <taxon>Methanobacteriota</taxon>
        <taxon>Stenosarchaea group</taxon>
        <taxon>Halobacteria</taxon>
        <taxon>Halobacteriales</taxon>
        <taxon>Haloarculaceae</taxon>
        <taxon>Halorientalis</taxon>
    </lineage>
</organism>
<feature type="transmembrane region" description="Helical" evidence="2">
    <location>
        <begin position="268"/>
        <end position="290"/>
    </location>
</feature>
<evidence type="ECO:0000313" key="4">
    <source>
        <dbReference type="Proteomes" id="UP000199076"/>
    </source>
</evidence>
<dbReference type="EMBL" id="FNBK01000006">
    <property type="protein sequence ID" value="SDF41756.1"/>
    <property type="molecule type" value="Genomic_DNA"/>
</dbReference>
<feature type="transmembrane region" description="Helical" evidence="2">
    <location>
        <begin position="336"/>
        <end position="354"/>
    </location>
</feature>
<dbReference type="Pfam" id="PF19590">
    <property type="entry name" value="TrbL_3"/>
    <property type="match status" value="1"/>
</dbReference>
<feature type="transmembrane region" description="Helical" evidence="2">
    <location>
        <begin position="199"/>
        <end position="220"/>
    </location>
</feature>
<accession>A0A1G7KXE7</accession>
<sequence>MKQRILLVLALCTVLTGPVSAAAGTATTATDGGATAAVDGGVALQTDNSTGNDTDGNATDGQIDFGAGVDDGNDTSGGGGDGSGGDSSFFGIDLGTVAQDAVEGAVISLLNGFAEDAGEVVAQFQEEGIVFGIPAPGEPASPVSWLNPTGDTTEGQRWVTTQTYHWVFGFLGFAGLLPALMLAMGKGNRKPDRGTAKRFVRGFVMILVGWIIIAFCYHLADTVVRMIAPSYDQYQPVLRNAEVDKRVLGAVLGGAKGLFLTTALGVLYVQYILAFVCAAVWPAMWVLMAYRSTMARSAGKIALAFMGSLVVIKLLQATIFRFLVQFQFGTPVANEVAATVGITVAFLLLPYTVLTKMIPRTLLIFGLHELREKGREDKRYQERLGNVRRKFNQSLRRSPDGGVERVGPANRGSNGLPNRRAGKLESGRADGERGLPRGSDGRPDRRADGGDTEDRR</sequence>
<feature type="transmembrane region" description="Helical" evidence="2">
    <location>
        <begin position="302"/>
        <end position="324"/>
    </location>
</feature>